<keyword evidence="2" id="KW-1133">Transmembrane helix</keyword>
<protein>
    <submittedName>
        <fullName evidence="4">Restriction endonuclease</fullName>
    </submittedName>
</protein>
<dbReference type="EMBL" id="JBEPCV010000018">
    <property type="protein sequence ID" value="MER6905910.1"/>
    <property type="molecule type" value="Genomic_DNA"/>
</dbReference>
<feature type="region of interest" description="Disordered" evidence="1">
    <location>
        <begin position="261"/>
        <end position="280"/>
    </location>
</feature>
<evidence type="ECO:0000256" key="1">
    <source>
        <dbReference type="SAM" id="MobiDB-lite"/>
    </source>
</evidence>
<evidence type="ECO:0000313" key="5">
    <source>
        <dbReference type="Proteomes" id="UP001490330"/>
    </source>
</evidence>
<evidence type="ECO:0000259" key="3">
    <source>
        <dbReference type="Pfam" id="PF04471"/>
    </source>
</evidence>
<dbReference type="InterPro" id="IPR007560">
    <property type="entry name" value="Restrct_endonuc_IV_Mrr"/>
</dbReference>
<dbReference type="PANTHER" id="PTHR30015:SF6">
    <property type="entry name" value="SLL1429 PROTEIN"/>
    <property type="match status" value="1"/>
</dbReference>
<feature type="domain" description="Restriction endonuclease type IV Mrr" evidence="3">
    <location>
        <begin position="142"/>
        <end position="253"/>
    </location>
</feature>
<dbReference type="RefSeq" id="WP_350725308.1">
    <property type="nucleotide sequence ID" value="NZ_JBEPCO010000067.1"/>
</dbReference>
<keyword evidence="2" id="KW-0812">Transmembrane</keyword>
<comment type="caution">
    <text evidence="4">The sequence shown here is derived from an EMBL/GenBank/DDBJ whole genome shotgun (WGS) entry which is preliminary data.</text>
</comment>
<dbReference type="Gene3D" id="3.40.1350.10">
    <property type="match status" value="1"/>
</dbReference>
<feature type="transmembrane region" description="Helical" evidence="2">
    <location>
        <begin position="21"/>
        <end position="44"/>
    </location>
</feature>
<accession>A0ABV1VHF1</accession>
<sequence>MTSPEQRTRRLPVGRRFDLRATAMFFGLAALGLGLVGLVVRMAFDVAQRRPAWAVLLLLGMAVTLLIGRRGRSGFSTARLARRTTRALEQATATALDALDAERPAGPVPVTGPGAGLPTVAVPAADVPAVEVTAVEVPDHAALSPDEFERAIADLCIRDGCAEVEVVGGAGDLGADVLAVAPDGRRLVIQCKRYCEDNKVGSEELQRFGGTCFTVHEADVAILVTSSDFTAPAVDYAEQCGIVCVDQHRLRAWSEGVGPEPWAAEPCAEQERELPDRASW</sequence>
<reference evidence="4 5" key="1">
    <citation type="submission" date="2024-06" db="EMBL/GenBank/DDBJ databases">
        <title>The Natural Products Discovery Center: Release of the First 8490 Sequenced Strains for Exploring Actinobacteria Biosynthetic Diversity.</title>
        <authorList>
            <person name="Kalkreuter E."/>
            <person name="Kautsar S.A."/>
            <person name="Yang D."/>
            <person name="Bader C.D."/>
            <person name="Teijaro C.N."/>
            <person name="Fluegel L."/>
            <person name="Davis C.M."/>
            <person name="Simpson J.R."/>
            <person name="Lauterbach L."/>
            <person name="Steele A.D."/>
            <person name="Gui C."/>
            <person name="Meng S."/>
            <person name="Li G."/>
            <person name="Viehrig K."/>
            <person name="Ye F."/>
            <person name="Su P."/>
            <person name="Kiefer A.F."/>
            <person name="Nichols A."/>
            <person name="Cepeda A.J."/>
            <person name="Yan W."/>
            <person name="Fan B."/>
            <person name="Jiang Y."/>
            <person name="Adhikari A."/>
            <person name="Zheng C.-J."/>
            <person name="Schuster L."/>
            <person name="Cowan T.M."/>
            <person name="Smanski M.J."/>
            <person name="Chevrette M.G."/>
            <person name="De Carvalho L.P.S."/>
            <person name="Shen B."/>
        </authorList>
    </citation>
    <scope>NUCLEOTIDE SEQUENCE [LARGE SCALE GENOMIC DNA]</scope>
    <source>
        <strain evidence="4 5">NPDC000632</strain>
    </source>
</reference>
<dbReference type="Proteomes" id="UP001490330">
    <property type="component" value="Unassembled WGS sequence"/>
</dbReference>
<keyword evidence="2" id="KW-0472">Membrane</keyword>
<keyword evidence="5" id="KW-1185">Reference proteome</keyword>
<keyword evidence="4" id="KW-0540">Nuclease</keyword>
<proteinExistence type="predicted"/>
<dbReference type="InterPro" id="IPR011856">
    <property type="entry name" value="tRNA_endonuc-like_dom_sf"/>
</dbReference>
<dbReference type="InterPro" id="IPR011335">
    <property type="entry name" value="Restrct_endonuc-II-like"/>
</dbReference>
<name>A0ABV1VHF1_9ACTN</name>
<organism evidence="4 5">
    <name type="scientific">Streptomyces flaveolus</name>
    <dbReference type="NCBI Taxonomy" id="67297"/>
    <lineage>
        <taxon>Bacteria</taxon>
        <taxon>Bacillati</taxon>
        <taxon>Actinomycetota</taxon>
        <taxon>Actinomycetes</taxon>
        <taxon>Kitasatosporales</taxon>
        <taxon>Streptomycetaceae</taxon>
        <taxon>Streptomyces</taxon>
    </lineage>
</organism>
<keyword evidence="4" id="KW-0255">Endonuclease</keyword>
<dbReference type="SUPFAM" id="SSF52980">
    <property type="entry name" value="Restriction endonuclease-like"/>
    <property type="match status" value="1"/>
</dbReference>
<gene>
    <name evidence="4" type="ORF">ABT322_19475</name>
</gene>
<dbReference type="Pfam" id="PF04471">
    <property type="entry name" value="Mrr_cat"/>
    <property type="match status" value="1"/>
</dbReference>
<feature type="transmembrane region" description="Helical" evidence="2">
    <location>
        <begin position="50"/>
        <end position="68"/>
    </location>
</feature>
<feature type="compositionally biased region" description="Basic and acidic residues" evidence="1">
    <location>
        <begin position="269"/>
        <end position="280"/>
    </location>
</feature>
<evidence type="ECO:0000256" key="2">
    <source>
        <dbReference type="SAM" id="Phobius"/>
    </source>
</evidence>
<dbReference type="GO" id="GO:0004519">
    <property type="term" value="F:endonuclease activity"/>
    <property type="evidence" value="ECO:0007669"/>
    <property type="project" value="UniProtKB-KW"/>
</dbReference>
<evidence type="ECO:0000313" key="4">
    <source>
        <dbReference type="EMBL" id="MER6905910.1"/>
    </source>
</evidence>
<dbReference type="PANTHER" id="PTHR30015">
    <property type="entry name" value="MRR RESTRICTION SYSTEM PROTEIN"/>
    <property type="match status" value="1"/>
</dbReference>
<keyword evidence="4" id="KW-0378">Hydrolase</keyword>
<dbReference type="InterPro" id="IPR052906">
    <property type="entry name" value="Type_IV_Methyl-Rstrct_Enzyme"/>
</dbReference>